<dbReference type="Gene3D" id="3.90.550.10">
    <property type="entry name" value="Spore Coat Polysaccharide Biosynthesis Protein SpsA, Chain A"/>
    <property type="match status" value="1"/>
</dbReference>
<dbReference type="SUPFAM" id="SSF53448">
    <property type="entry name" value="Nucleotide-diphospho-sugar transferases"/>
    <property type="match status" value="1"/>
</dbReference>
<dbReference type="EMBL" id="JAUKUC010000001">
    <property type="protein sequence ID" value="MDO1514432.1"/>
    <property type="molecule type" value="Genomic_DNA"/>
</dbReference>
<protein>
    <submittedName>
        <fullName evidence="2">Glycosyltransferase family 2 protein</fullName>
        <ecNumber evidence="2">2.4.-.-</ecNumber>
    </submittedName>
</protein>
<sequence length="335" mass="38763">MDKPLVSILIPFKNVAPYLEECLDSIQQQTYLNYEVIAVNDHSNDDSLAIAQRYSAKDARFKIYCNEEKGIITALRKAYKQSKGTFITRMDADDYMTVHKIETMVSALINNGEGSLALGLVRYFSKTGVNDGYARYEKWLNKLTVKGHNFKGIYKECVIPSPCWMVYRSDFEICGAFKPNRYPEDYDLAFRFYEHGLSCIATSQVLHFWRDYTTRTSRTSEHYAQNYFIAIKLHYFLKLEYDTGKTLVVWGAGKKGKEVARSLIEKKIPFTWVCDNTKKIGKEIYGVKLLHYSQLEKISISQCIITVANEDEQYSIKTYIEELGTTSSVDYFFFC</sequence>
<dbReference type="Gene3D" id="3.40.50.720">
    <property type="entry name" value="NAD(P)-binding Rossmann-like Domain"/>
    <property type="match status" value="1"/>
</dbReference>
<accession>A0ABT8RU17</accession>
<keyword evidence="2" id="KW-0808">Transferase</keyword>
<reference evidence="2" key="2">
    <citation type="submission" date="2023-06" db="EMBL/GenBank/DDBJ databases">
        <authorList>
            <person name="Lucena T."/>
            <person name="Sun Q."/>
        </authorList>
    </citation>
    <scope>NUCLEOTIDE SEQUENCE</scope>
    <source>
        <strain evidence="2">CECT 8869</strain>
    </source>
</reference>
<organism evidence="2 3">
    <name type="scientific">Maribacter confluentis</name>
    <dbReference type="NCBI Taxonomy" id="1656093"/>
    <lineage>
        <taxon>Bacteria</taxon>
        <taxon>Pseudomonadati</taxon>
        <taxon>Bacteroidota</taxon>
        <taxon>Flavobacteriia</taxon>
        <taxon>Flavobacteriales</taxon>
        <taxon>Flavobacteriaceae</taxon>
        <taxon>Maribacter</taxon>
    </lineage>
</organism>
<evidence type="ECO:0000259" key="1">
    <source>
        <dbReference type="Pfam" id="PF00535"/>
    </source>
</evidence>
<dbReference type="Pfam" id="PF00535">
    <property type="entry name" value="Glycos_transf_2"/>
    <property type="match status" value="1"/>
</dbReference>
<dbReference type="PANTHER" id="PTHR22916">
    <property type="entry name" value="GLYCOSYLTRANSFERASE"/>
    <property type="match status" value="1"/>
</dbReference>
<comment type="caution">
    <text evidence="2">The sequence shown here is derived from an EMBL/GenBank/DDBJ whole genome shotgun (WGS) entry which is preliminary data.</text>
</comment>
<evidence type="ECO:0000313" key="3">
    <source>
        <dbReference type="Proteomes" id="UP001168579"/>
    </source>
</evidence>
<dbReference type="RefSeq" id="WP_304437113.1">
    <property type="nucleotide sequence ID" value="NZ_JAUKUC010000001.1"/>
</dbReference>
<reference evidence="2" key="1">
    <citation type="journal article" date="2014" name="Int. J. Syst. Evol. Microbiol.">
        <title>Complete genome of a new Firmicutes species belonging to the dominant human colonic microbiota ('Ruminococcus bicirculans') reveals two chromosomes and a selective capacity to utilize plant glucans.</title>
        <authorList>
            <consortium name="NISC Comparative Sequencing Program"/>
            <person name="Wegmann U."/>
            <person name="Louis P."/>
            <person name="Goesmann A."/>
            <person name="Henrissat B."/>
            <person name="Duncan S.H."/>
            <person name="Flint H.J."/>
        </authorList>
    </citation>
    <scope>NUCLEOTIDE SEQUENCE</scope>
    <source>
        <strain evidence="2">CECT 8869</strain>
    </source>
</reference>
<gene>
    <name evidence="2" type="ORF">Q2T41_17395</name>
</gene>
<feature type="domain" description="Glycosyltransferase 2-like" evidence="1">
    <location>
        <begin position="7"/>
        <end position="171"/>
    </location>
</feature>
<proteinExistence type="predicted"/>
<dbReference type="EC" id="2.4.-.-" evidence="2"/>
<keyword evidence="3" id="KW-1185">Reference proteome</keyword>
<dbReference type="CDD" id="cd00761">
    <property type="entry name" value="Glyco_tranf_GTA_type"/>
    <property type="match status" value="1"/>
</dbReference>
<dbReference type="Proteomes" id="UP001168579">
    <property type="component" value="Unassembled WGS sequence"/>
</dbReference>
<dbReference type="InterPro" id="IPR029044">
    <property type="entry name" value="Nucleotide-diphossugar_trans"/>
</dbReference>
<dbReference type="InterPro" id="IPR001173">
    <property type="entry name" value="Glyco_trans_2-like"/>
</dbReference>
<name>A0ABT8RU17_9FLAO</name>
<dbReference type="PANTHER" id="PTHR22916:SF3">
    <property type="entry name" value="UDP-GLCNAC:BETAGAL BETA-1,3-N-ACETYLGLUCOSAMINYLTRANSFERASE-LIKE PROTEIN 1"/>
    <property type="match status" value="1"/>
</dbReference>
<dbReference type="GO" id="GO:0016757">
    <property type="term" value="F:glycosyltransferase activity"/>
    <property type="evidence" value="ECO:0007669"/>
    <property type="project" value="UniProtKB-KW"/>
</dbReference>
<evidence type="ECO:0000313" key="2">
    <source>
        <dbReference type="EMBL" id="MDO1514432.1"/>
    </source>
</evidence>
<keyword evidence="2" id="KW-0328">Glycosyltransferase</keyword>